<organism evidence="3 4">
    <name type="scientific">Chara braunii</name>
    <name type="common">Braun's stonewort</name>
    <dbReference type="NCBI Taxonomy" id="69332"/>
    <lineage>
        <taxon>Eukaryota</taxon>
        <taxon>Viridiplantae</taxon>
        <taxon>Streptophyta</taxon>
        <taxon>Charophyceae</taxon>
        <taxon>Charales</taxon>
        <taxon>Characeae</taxon>
        <taxon>Chara</taxon>
    </lineage>
</organism>
<dbReference type="InterPro" id="IPR035706">
    <property type="entry name" value="AAA_9"/>
</dbReference>
<keyword evidence="4" id="KW-1185">Reference proteome</keyword>
<dbReference type="Gramene" id="GBG78059">
    <property type="protein sequence ID" value="GBG78059"/>
    <property type="gene ID" value="CBR_g25996"/>
</dbReference>
<feature type="compositionally biased region" description="Gly residues" evidence="1">
    <location>
        <begin position="467"/>
        <end position="481"/>
    </location>
</feature>
<sequence>MLDDENSLMWHIKPMWNRILLLVVLRQRPVIIIAHQVTGEKYVVGGSIYEISVKVVLLNFMITQDGLEDQILGMVVAKERPDLEEEKTQLVILSSLNKRQLKQIEDKIIEVFAKDDLPHVTEHSLNSNIYGLLCVAMADRDGLRGYRPRYMKYSWVWEREDEKDTIVETILSYGKAEGEVRLKINVCAHREEEMRRDEGLRAAITEARNKAERRCRRDGVTASMRVTVTYHEDDSSTESTTREVQHNERDSEGESEMSDREADVQSWHGLDQIRRNHPLAGPVEDGPEASLARHRVKPAEAGPSETRHLKAVRENVKVVTRMQPLTLENYKAPFDEEDPVDAEDMEEVSDSESFDLASMPLSEVVPHVGDEGGGGSRRYSTSPVGLKRVFGRDAIEEQSSDDGEERTCAHRTSTPMQSMPQPSVGDQHPGGGGGRGGDEGDDSGTHTDVAEGKASRDEGSGRRSGETGSGLKGSGGKGSGGKRTALGTRESMGYESQCEGSRGSYMADVAALRFYQVRVNSVCARTLFYDVDESPCHRKQTEFPVDNNLLLHHMEKLPQVVIG</sequence>
<reference evidence="3 4" key="1">
    <citation type="journal article" date="2018" name="Cell">
        <title>The Chara Genome: Secondary Complexity and Implications for Plant Terrestrialization.</title>
        <authorList>
            <person name="Nishiyama T."/>
            <person name="Sakayama H."/>
            <person name="Vries J.D."/>
            <person name="Buschmann H."/>
            <person name="Saint-Marcoux D."/>
            <person name="Ullrich K.K."/>
            <person name="Haas F.B."/>
            <person name="Vanderstraeten L."/>
            <person name="Becker D."/>
            <person name="Lang D."/>
            <person name="Vosolsobe S."/>
            <person name="Rombauts S."/>
            <person name="Wilhelmsson P.K.I."/>
            <person name="Janitza P."/>
            <person name="Kern R."/>
            <person name="Heyl A."/>
            <person name="Rumpler F."/>
            <person name="Villalobos L.I.A.C."/>
            <person name="Clay J.M."/>
            <person name="Skokan R."/>
            <person name="Toyoda A."/>
            <person name="Suzuki Y."/>
            <person name="Kagoshima H."/>
            <person name="Schijlen E."/>
            <person name="Tajeshwar N."/>
            <person name="Catarino B."/>
            <person name="Hetherington A.J."/>
            <person name="Saltykova A."/>
            <person name="Bonnot C."/>
            <person name="Breuninger H."/>
            <person name="Symeonidi A."/>
            <person name="Radhakrishnan G.V."/>
            <person name="Van Nieuwerburgh F."/>
            <person name="Deforce D."/>
            <person name="Chang C."/>
            <person name="Karol K.G."/>
            <person name="Hedrich R."/>
            <person name="Ulvskov P."/>
            <person name="Glockner G."/>
            <person name="Delwiche C.F."/>
            <person name="Petrasek J."/>
            <person name="Van de Peer Y."/>
            <person name="Friml J."/>
            <person name="Beilby M."/>
            <person name="Dolan L."/>
            <person name="Kohara Y."/>
            <person name="Sugano S."/>
            <person name="Fujiyama A."/>
            <person name="Delaux P.-M."/>
            <person name="Quint M."/>
            <person name="TheiBen G."/>
            <person name="Hagemann M."/>
            <person name="Harholt J."/>
            <person name="Dunand C."/>
            <person name="Zachgo S."/>
            <person name="Langdale J."/>
            <person name="Maumus F."/>
            <person name="Straeten D.V.D."/>
            <person name="Gould S.B."/>
            <person name="Rensing S.A."/>
        </authorList>
    </citation>
    <scope>NUCLEOTIDE SEQUENCE [LARGE SCALE GENOMIC DNA]</scope>
    <source>
        <strain evidence="3 4">S276</strain>
    </source>
</reference>
<dbReference type="Pfam" id="PF12781">
    <property type="entry name" value="AAA_9"/>
    <property type="match status" value="1"/>
</dbReference>
<dbReference type="OrthoDB" id="530159at2759"/>
<feature type="domain" description="Dynein heavy chain ATP-binding dynein motor region" evidence="2">
    <location>
        <begin position="50"/>
        <end position="114"/>
    </location>
</feature>
<dbReference type="Gene3D" id="1.20.920.20">
    <property type="match status" value="1"/>
</dbReference>
<dbReference type="AlphaFoldDB" id="A0A388L6Y2"/>
<dbReference type="GO" id="GO:0045505">
    <property type="term" value="F:dynein intermediate chain binding"/>
    <property type="evidence" value="ECO:0007669"/>
    <property type="project" value="InterPro"/>
</dbReference>
<proteinExistence type="predicted"/>
<dbReference type="Proteomes" id="UP000265515">
    <property type="component" value="Unassembled WGS sequence"/>
</dbReference>
<dbReference type="GO" id="GO:0007018">
    <property type="term" value="P:microtubule-based movement"/>
    <property type="evidence" value="ECO:0007669"/>
    <property type="project" value="InterPro"/>
</dbReference>
<evidence type="ECO:0000313" key="4">
    <source>
        <dbReference type="Proteomes" id="UP000265515"/>
    </source>
</evidence>
<dbReference type="GO" id="GO:0051959">
    <property type="term" value="F:dynein light intermediate chain binding"/>
    <property type="evidence" value="ECO:0007669"/>
    <property type="project" value="InterPro"/>
</dbReference>
<accession>A0A388L6Y2</accession>
<dbReference type="GO" id="GO:0030286">
    <property type="term" value="C:dynein complex"/>
    <property type="evidence" value="ECO:0007669"/>
    <property type="project" value="InterPro"/>
</dbReference>
<feature type="compositionally biased region" description="Basic and acidic residues" evidence="1">
    <location>
        <begin position="443"/>
        <end position="465"/>
    </location>
</feature>
<feature type="compositionally biased region" description="Polar residues" evidence="1">
    <location>
        <begin position="410"/>
        <end position="421"/>
    </location>
</feature>
<name>A0A388L6Y2_CHABU</name>
<comment type="caution">
    <text evidence="3">The sequence shown here is derived from an EMBL/GenBank/DDBJ whole genome shotgun (WGS) entry which is preliminary data.</text>
</comment>
<dbReference type="InterPro" id="IPR026983">
    <property type="entry name" value="DHC"/>
</dbReference>
<dbReference type="EMBL" id="BFEA01000285">
    <property type="protein sequence ID" value="GBG78059.1"/>
    <property type="molecule type" value="Genomic_DNA"/>
</dbReference>
<feature type="compositionally biased region" description="Basic and acidic residues" evidence="1">
    <location>
        <begin position="230"/>
        <end position="263"/>
    </location>
</feature>
<evidence type="ECO:0000256" key="1">
    <source>
        <dbReference type="SAM" id="MobiDB-lite"/>
    </source>
</evidence>
<evidence type="ECO:0000313" key="3">
    <source>
        <dbReference type="EMBL" id="GBG78059.1"/>
    </source>
</evidence>
<dbReference type="PANTHER" id="PTHR22878:SF68">
    <property type="entry name" value="DYNEIN HEAVY CHAIN 6, AXONEMAL-LIKE"/>
    <property type="match status" value="1"/>
</dbReference>
<gene>
    <name evidence="3" type="ORF">CBR_g25996</name>
</gene>
<protein>
    <recommendedName>
        <fullName evidence="2">Dynein heavy chain ATP-binding dynein motor region domain-containing protein</fullName>
    </recommendedName>
</protein>
<dbReference type="PANTHER" id="PTHR22878">
    <property type="entry name" value="DYNEIN HEAVY CHAIN 6, AXONEMAL-LIKE-RELATED"/>
    <property type="match status" value="1"/>
</dbReference>
<feature type="region of interest" description="Disordered" evidence="1">
    <location>
        <begin position="364"/>
        <end position="499"/>
    </location>
</feature>
<evidence type="ECO:0000259" key="2">
    <source>
        <dbReference type="Pfam" id="PF12781"/>
    </source>
</evidence>
<dbReference type="STRING" id="69332.A0A388L6Y2"/>
<feature type="region of interest" description="Disordered" evidence="1">
    <location>
        <begin position="228"/>
        <end position="306"/>
    </location>
</feature>